<dbReference type="Pfam" id="PF00933">
    <property type="entry name" value="Glyco_hydro_3"/>
    <property type="match status" value="1"/>
</dbReference>
<evidence type="ECO:0000256" key="1">
    <source>
        <dbReference type="ARBA" id="ARBA00005336"/>
    </source>
</evidence>
<dbReference type="EMBL" id="UINC01000368">
    <property type="protein sequence ID" value="SUZ54114.1"/>
    <property type="molecule type" value="Genomic_DNA"/>
</dbReference>
<dbReference type="SUPFAM" id="SSF51445">
    <property type="entry name" value="(Trans)glycosidases"/>
    <property type="match status" value="1"/>
</dbReference>
<dbReference type="GO" id="GO:0004553">
    <property type="term" value="F:hydrolase activity, hydrolyzing O-glycosyl compounds"/>
    <property type="evidence" value="ECO:0007669"/>
    <property type="project" value="InterPro"/>
</dbReference>
<keyword evidence="3" id="KW-0326">Glycosidase</keyword>
<comment type="similarity">
    <text evidence="1">Belongs to the glycosyl hydrolase 3 family.</text>
</comment>
<protein>
    <recommendedName>
        <fullName evidence="4">Glycoside hydrolase family 3 N-terminal domain-containing protein</fullName>
    </recommendedName>
</protein>
<accession>A0A381NJ19</accession>
<keyword evidence="2" id="KW-0378">Hydrolase</keyword>
<dbReference type="PANTHER" id="PTHR30480:SF16">
    <property type="entry name" value="GLYCOSIDE HYDROLASE FAMILY 3 DOMAIN PROTEIN"/>
    <property type="match status" value="1"/>
</dbReference>
<evidence type="ECO:0000256" key="3">
    <source>
        <dbReference type="ARBA" id="ARBA00023295"/>
    </source>
</evidence>
<dbReference type="InterPro" id="IPR050226">
    <property type="entry name" value="NagZ_Beta-hexosaminidase"/>
</dbReference>
<feature type="domain" description="Glycoside hydrolase family 3 N-terminal" evidence="4">
    <location>
        <begin position="17"/>
        <end position="331"/>
    </location>
</feature>
<dbReference type="InterPro" id="IPR036962">
    <property type="entry name" value="Glyco_hydro_3_N_sf"/>
</dbReference>
<evidence type="ECO:0000256" key="2">
    <source>
        <dbReference type="ARBA" id="ARBA00022801"/>
    </source>
</evidence>
<dbReference type="GO" id="GO:0009254">
    <property type="term" value="P:peptidoglycan turnover"/>
    <property type="evidence" value="ECO:0007669"/>
    <property type="project" value="TreeGrafter"/>
</dbReference>
<evidence type="ECO:0000313" key="5">
    <source>
        <dbReference type="EMBL" id="SUZ54114.1"/>
    </source>
</evidence>
<dbReference type="InterPro" id="IPR001764">
    <property type="entry name" value="Glyco_hydro_3_N"/>
</dbReference>
<evidence type="ECO:0000259" key="4">
    <source>
        <dbReference type="Pfam" id="PF00933"/>
    </source>
</evidence>
<organism evidence="5">
    <name type="scientific">marine metagenome</name>
    <dbReference type="NCBI Taxonomy" id="408172"/>
    <lineage>
        <taxon>unclassified sequences</taxon>
        <taxon>metagenomes</taxon>
        <taxon>ecological metagenomes</taxon>
    </lineage>
</organism>
<proteinExistence type="inferred from homology"/>
<dbReference type="GO" id="GO:0005975">
    <property type="term" value="P:carbohydrate metabolic process"/>
    <property type="evidence" value="ECO:0007669"/>
    <property type="project" value="InterPro"/>
</dbReference>
<name>A0A381NJ19_9ZZZZ</name>
<gene>
    <name evidence="5" type="ORF">METZ01_LOCUS6968</name>
</gene>
<dbReference type="AlphaFoldDB" id="A0A381NJ19"/>
<sequence length="372" mass="41071">VITSYHKRDMSQTAFRRQVGQFAIVGFHGYTVPDELRMLVKEFDIGGVILFSRNIDSPNQVAELTREVQSLRRDWPLWVSVDQEGGRVARLRDPFTEWPAMQVLGKSRDANLARRFASALASELTAVGITLNYAPVMDLHTNSKNPVIGNRAMSEDPAIVSTLGVSIIETLQSGGLAACAKHFPGHGDTSQDSHHELPILDIDLACLDKRELVPFRAAIGADVASVMTGHLLVRSLDEVRPATLSRRVVHDLLRGELNYGGLVVTDDMEMKAITGRYGIEEAAVEAVGATVDLLLLCGTDTASHVGVLEALIHAAEQGSLAMHDLENSLGRHRKVKERYLTKLPLRRPKGRIEDWIGRKEYRMIAEEIAHHA</sequence>
<dbReference type="PANTHER" id="PTHR30480">
    <property type="entry name" value="BETA-HEXOSAMINIDASE-RELATED"/>
    <property type="match status" value="1"/>
</dbReference>
<dbReference type="NCBIfam" id="NF003740">
    <property type="entry name" value="PRK05337.1"/>
    <property type="match status" value="1"/>
</dbReference>
<reference evidence="5" key="1">
    <citation type="submission" date="2018-05" db="EMBL/GenBank/DDBJ databases">
        <authorList>
            <person name="Lanie J.A."/>
            <person name="Ng W.-L."/>
            <person name="Kazmierczak K.M."/>
            <person name="Andrzejewski T.M."/>
            <person name="Davidsen T.M."/>
            <person name="Wayne K.J."/>
            <person name="Tettelin H."/>
            <person name="Glass J.I."/>
            <person name="Rusch D."/>
            <person name="Podicherti R."/>
            <person name="Tsui H.-C.T."/>
            <person name="Winkler M.E."/>
        </authorList>
    </citation>
    <scope>NUCLEOTIDE SEQUENCE</scope>
</reference>
<dbReference type="Gene3D" id="3.20.20.300">
    <property type="entry name" value="Glycoside hydrolase, family 3, N-terminal domain"/>
    <property type="match status" value="1"/>
</dbReference>
<feature type="non-terminal residue" evidence="5">
    <location>
        <position position="1"/>
    </location>
</feature>
<dbReference type="InterPro" id="IPR017853">
    <property type="entry name" value="GH"/>
</dbReference>